<dbReference type="SUPFAM" id="SSF101386">
    <property type="entry name" value="all-alpha NTP pyrophosphatases"/>
    <property type="match status" value="1"/>
</dbReference>
<reference evidence="2 3" key="1">
    <citation type="submission" date="2023-01" db="EMBL/GenBank/DDBJ databases">
        <title>Vibrio sp. KJ40-1 sp.nov, isolated from marine algae.</title>
        <authorList>
            <person name="Butt M."/>
            <person name="Kim J.M.J."/>
            <person name="Jeon C.O.C."/>
        </authorList>
    </citation>
    <scope>NUCLEOTIDE SEQUENCE [LARGE SCALE GENOMIC DNA]</scope>
    <source>
        <strain evidence="2 3">KJ40-1</strain>
    </source>
</reference>
<gene>
    <name evidence="2" type="ORF">PGX00_20720</name>
</gene>
<proteinExistence type="predicted"/>
<dbReference type="Proteomes" id="UP001210678">
    <property type="component" value="Unassembled WGS sequence"/>
</dbReference>
<dbReference type="Pfam" id="PF03819">
    <property type="entry name" value="MazG"/>
    <property type="match status" value="1"/>
</dbReference>
<evidence type="ECO:0000313" key="2">
    <source>
        <dbReference type="EMBL" id="MDB1125954.1"/>
    </source>
</evidence>
<dbReference type="Gene3D" id="1.10.287.1080">
    <property type="entry name" value="MazG-like"/>
    <property type="match status" value="1"/>
</dbReference>
<evidence type="ECO:0000259" key="1">
    <source>
        <dbReference type="Pfam" id="PF03819"/>
    </source>
</evidence>
<dbReference type="EMBL" id="JAQLOI010000003">
    <property type="protein sequence ID" value="MDB1125954.1"/>
    <property type="molecule type" value="Genomic_DNA"/>
</dbReference>
<organism evidence="2 3">
    <name type="scientific">Vibrio algarum</name>
    <dbReference type="NCBI Taxonomy" id="3020714"/>
    <lineage>
        <taxon>Bacteria</taxon>
        <taxon>Pseudomonadati</taxon>
        <taxon>Pseudomonadota</taxon>
        <taxon>Gammaproteobacteria</taxon>
        <taxon>Vibrionales</taxon>
        <taxon>Vibrionaceae</taxon>
        <taxon>Vibrio</taxon>
    </lineage>
</organism>
<feature type="domain" description="NTP pyrophosphohydrolase MazG-like" evidence="1">
    <location>
        <begin position="27"/>
        <end position="93"/>
    </location>
</feature>
<protein>
    <submittedName>
        <fullName evidence="2">MazG nucleotide pyrophosphohydrolase domain-containing protein</fullName>
    </submittedName>
</protein>
<keyword evidence="3" id="KW-1185">Reference proteome</keyword>
<accession>A0ABT4YY39</accession>
<sequence>MEAFETLLSIAQRKARFDKTSNWSNGAETYINEIKNEVDEVLEELPKGRICYLEDELGDLLWDYVNTLIALEEEKGVSVESVLKRACRKYDQRVSGIESGKQWQEIKEIQNVMLAEEQASK</sequence>
<comment type="caution">
    <text evidence="2">The sequence shown here is derived from an EMBL/GenBank/DDBJ whole genome shotgun (WGS) entry which is preliminary data.</text>
</comment>
<name>A0ABT4YY39_9VIBR</name>
<evidence type="ECO:0000313" key="3">
    <source>
        <dbReference type="Proteomes" id="UP001210678"/>
    </source>
</evidence>
<dbReference type="InterPro" id="IPR004518">
    <property type="entry name" value="MazG-like_dom"/>
</dbReference>
<dbReference type="RefSeq" id="WP_272140139.1">
    <property type="nucleotide sequence ID" value="NZ_JAQLOI010000003.1"/>
</dbReference>